<dbReference type="Pfam" id="PF22910">
    <property type="entry name" value="EDR4-like_1st"/>
    <property type="match status" value="1"/>
</dbReference>
<protein>
    <submittedName>
        <fullName evidence="4">DUF3133 domain-containing protein</fullName>
    </submittedName>
</protein>
<gene>
    <name evidence="4" type="ORF">CFOL_v3_07069</name>
</gene>
<dbReference type="InterPro" id="IPR055126">
    <property type="entry name" value="EDR4-like_N"/>
</dbReference>
<dbReference type="PANTHER" id="PTHR31105:SF42">
    <property type="entry name" value="OS02G0258300 PROTEIN"/>
    <property type="match status" value="1"/>
</dbReference>
<dbReference type="STRING" id="3775.A0A1Q3B691"/>
<evidence type="ECO:0000313" key="5">
    <source>
        <dbReference type="Proteomes" id="UP000187406"/>
    </source>
</evidence>
<evidence type="ECO:0000259" key="2">
    <source>
        <dbReference type="Pfam" id="PF11331"/>
    </source>
</evidence>
<name>A0A1Q3B691_CEPFO</name>
<evidence type="ECO:0000256" key="1">
    <source>
        <dbReference type="SAM" id="MobiDB-lite"/>
    </source>
</evidence>
<feature type="compositionally biased region" description="Basic and acidic residues" evidence="1">
    <location>
        <begin position="282"/>
        <end position="300"/>
    </location>
</feature>
<dbReference type="OrthoDB" id="2020426at2759"/>
<dbReference type="InterPro" id="IPR040244">
    <property type="entry name" value="EDR4-like"/>
</dbReference>
<organism evidence="4 5">
    <name type="scientific">Cephalotus follicularis</name>
    <name type="common">Albany pitcher plant</name>
    <dbReference type="NCBI Taxonomy" id="3775"/>
    <lineage>
        <taxon>Eukaryota</taxon>
        <taxon>Viridiplantae</taxon>
        <taxon>Streptophyta</taxon>
        <taxon>Embryophyta</taxon>
        <taxon>Tracheophyta</taxon>
        <taxon>Spermatophyta</taxon>
        <taxon>Magnoliopsida</taxon>
        <taxon>eudicotyledons</taxon>
        <taxon>Gunneridae</taxon>
        <taxon>Pentapetalae</taxon>
        <taxon>rosids</taxon>
        <taxon>fabids</taxon>
        <taxon>Oxalidales</taxon>
        <taxon>Cephalotaceae</taxon>
        <taxon>Cephalotus</taxon>
    </lineage>
</organism>
<dbReference type="PANTHER" id="PTHR31105">
    <property type="entry name" value="EXTRA-LARGE G-PROTEIN-LIKE"/>
    <property type="match status" value="1"/>
</dbReference>
<feature type="domain" description="Probable zinc-ribbon" evidence="2">
    <location>
        <begin position="513"/>
        <end position="557"/>
    </location>
</feature>
<feature type="region of interest" description="Disordered" evidence="1">
    <location>
        <begin position="634"/>
        <end position="734"/>
    </location>
</feature>
<feature type="domain" description="Enhanced disease resistance 4-like N-terminal" evidence="3">
    <location>
        <begin position="6"/>
        <end position="39"/>
    </location>
</feature>
<keyword evidence="5" id="KW-1185">Reference proteome</keyword>
<feature type="compositionally biased region" description="Polar residues" evidence="1">
    <location>
        <begin position="666"/>
        <end position="685"/>
    </location>
</feature>
<feature type="compositionally biased region" description="Basic and acidic residues" evidence="1">
    <location>
        <begin position="698"/>
        <end position="717"/>
    </location>
</feature>
<reference evidence="5" key="1">
    <citation type="submission" date="2016-04" db="EMBL/GenBank/DDBJ databases">
        <title>Cephalotus genome sequencing.</title>
        <authorList>
            <person name="Fukushima K."/>
            <person name="Hasebe M."/>
            <person name="Fang X."/>
        </authorList>
    </citation>
    <scope>NUCLEOTIDE SEQUENCE [LARGE SCALE GENOMIC DNA]</scope>
    <source>
        <strain evidence="5">cv. St1</strain>
    </source>
</reference>
<dbReference type="InParanoid" id="A0A1Q3B691"/>
<feature type="compositionally biased region" description="Polar residues" evidence="1">
    <location>
        <begin position="634"/>
        <end position="649"/>
    </location>
</feature>
<accession>A0A1Q3B691</accession>
<dbReference type="EMBL" id="BDDD01000310">
    <property type="protein sequence ID" value="GAV63551.1"/>
    <property type="molecule type" value="Genomic_DNA"/>
</dbReference>
<dbReference type="Pfam" id="PF11331">
    <property type="entry name" value="Zn_ribbon_12"/>
    <property type="match status" value="1"/>
</dbReference>
<proteinExistence type="predicted"/>
<dbReference type="GO" id="GO:1900150">
    <property type="term" value="P:regulation of defense response to fungus"/>
    <property type="evidence" value="ECO:0007669"/>
    <property type="project" value="InterPro"/>
</dbReference>
<dbReference type="AlphaFoldDB" id="A0A1Q3B691"/>
<evidence type="ECO:0000313" key="4">
    <source>
        <dbReference type="EMBL" id="GAV63551.1"/>
    </source>
</evidence>
<evidence type="ECO:0000259" key="3">
    <source>
        <dbReference type="Pfam" id="PF22910"/>
    </source>
</evidence>
<comment type="caution">
    <text evidence="4">The sequence shown here is derived from an EMBL/GenBank/DDBJ whole genome shotgun (WGS) entry which is preliminary data.</text>
</comment>
<feature type="region of interest" description="Disordered" evidence="1">
    <location>
        <begin position="282"/>
        <end position="309"/>
    </location>
</feature>
<sequence>MAQESKVRLVRCPKCENLLQEPPDCSMYQCGGCGSVLRAKKKGSASDGVLKKFEGEKGKENYENLECLPEREGGSLGSISEIERGIGEIGNCRRNESDFGDRNVNLITSSSIEKEKKGVSVVRVQNVNPRLKQSSAEKEIGYANKHRESSRQQTDDWIHGEVDDMNMCMYGSVDSKMDKGIGNVSAQLKSFGSRPVMDRNGVEGYGYRGVYSNPRKAVERGGVLTYPDEGPSNYKQVSFYGYDEPMNNYGHHDDTCRAETLEHDRAVLLRKLDELKDQLSKSFDAAEKPSETFPVDRKMAPPDPRGGRVTYNVSTQPVGWDNYVPKPPNFSKPNPLMNTHGTEMPNVFSHPWHAPREISRYGDPLRLQSLCRPSNLHRRLPQRSTHDHFPRHYTGFSKDHSTSDPCEPFFHQHACSCPRCYYENWRLPPLAPPNVFGSGELLKNPINSNFYQYANPVTFGAHNCSSRADPAFGSKVPQLHTRCPGDFDPATGRRHPRRVVVAHGEKQLCHPIAGGAPFITCYNCFELLKLPGKIRMMQKDRQKLQCATCSTVISFKIENKSLNISVPTETRQATAEADNGLCELLHRSLANSQGCSNFGGTNYCSENFDDSGYNISSTDAKQNLLSEDQMLNLSKSKTRQGLSSSSSTFREQEESSDSVIEHRNVRNSAELPSNDNSSPTVSGSPFQEKFDSSSSDHALSRDGEGEKIKWTDQEKFIPRTNASRQDAAKDESVETKVEVSSSEYLDSSLSQDLMKVSREVGRPRINKGSESFLVGIIKKSFRDFSSSNHSVENQRPNVSVNGQPIPDRVVKKAEKRAGPILPGDYWYDYRGGFWGLMGQPCLGIIPPFVEEFNYPMPKNCAAGDTGIYVNGRELHQKDLDLLASRGIPTRRDKSYFIDISGRVLDEDTGEELDSLGKLAPTVQKAKRGFGMRAPKVAV</sequence>
<dbReference type="Proteomes" id="UP000187406">
    <property type="component" value="Unassembled WGS sequence"/>
</dbReference>
<dbReference type="InterPro" id="IPR021480">
    <property type="entry name" value="Zinc_ribbon_12"/>
</dbReference>